<sequence>MDCHTTTLSKKEPTMNENEIPLFPVAAWEVGPLPTIGLAAIKFDFLTNPSQPLQEANPGRHYVLTPIQLRALIRKLEETLHVLETSEPTAPQGPQH</sequence>
<evidence type="ECO:0000313" key="2">
    <source>
        <dbReference type="Proteomes" id="UP000001977"/>
    </source>
</evidence>
<accession>Q2KZ70</accession>
<organism evidence="1 2">
    <name type="scientific">Bordetella avium (strain 197N)</name>
    <dbReference type="NCBI Taxonomy" id="360910"/>
    <lineage>
        <taxon>Bacteria</taxon>
        <taxon>Pseudomonadati</taxon>
        <taxon>Pseudomonadota</taxon>
        <taxon>Betaproteobacteria</taxon>
        <taxon>Burkholderiales</taxon>
        <taxon>Alcaligenaceae</taxon>
        <taxon>Bordetella</taxon>
    </lineage>
</organism>
<dbReference type="Pfam" id="PF13991">
    <property type="entry name" value="BssS"/>
    <property type="match status" value="1"/>
</dbReference>
<dbReference type="STRING" id="360910.BAV0411"/>
<dbReference type="Proteomes" id="UP000001977">
    <property type="component" value="Chromosome"/>
</dbReference>
<keyword evidence="2" id="KW-1185">Reference proteome</keyword>
<dbReference type="KEGG" id="bav:BAV0411"/>
<dbReference type="HOGENOM" id="CLU_2540600_0_0_4"/>
<name>Q2KZ70_BORA1</name>
<dbReference type="InterPro" id="IPR025730">
    <property type="entry name" value="Biofilm_BssS"/>
</dbReference>
<reference evidence="1 2" key="1">
    <citation type="journal article" date="2006" name="J. Bacteriol.">
        <title>Comparison of the genome sequence of the poultry pathogen Bordetella avium with those of B. bronchiseptica, B. pertussis, and B. parapertussis reveals extensive diversity in surface structures associated with host interaction.</title>
        <authorList>
            <person name="Sebaihia M."/>
            <person name="Preston A."/>
            <person name="Maskell D.J."/>
            <person name="Kuzmiak H."/>
            <person name="Connell T.D."/>
            <person name="King N.D."/>
            <person name="Orndorff P.E."/>
            <person name="Miyamoto D.M."/>
            <person name="Thomson N.R."/>
            <person name="Harris D."/>
            <person name="Goble A."/>
            <person name="Lord A."/>
            <person name="Murphy L."/>
            <person name="Quail M.A."/>
            <person name="Rutter S."/>
            <person name="Squares R."/>
            <person name="Squares S."/>
            <person name="Woodward J."/>
            <person name="Parkhill J."/>
            <person name="Temple L.M."/>
        </authorList>
    </citation>
    <scope>NUCLEOTIDE SEQUENCE [LARGE SCALE GENOMIC DNA]</scope>
    <source>
        <strain evidence="1 2">197N</strain>
    </source>
</reference>
<dbReference type="EMBL" id="AM167904">
    <property type="protein sequence ID" value="CAJ48012.1"/>
    <property type="molecule type" value="Genomic_DNA"/>
</dbReference>
<dbReference type="AlphaFoldDB" id="Q2KZ70"/>
<gene>
    <name evidence="1" type="ordered locus">BAV0411</name>
</gene>
<evidence type="ECO:0000313" key="1">
    <source>
        <dbReference type="EMBL" id="CAJ48012.1"/>
    </source>
</evidence>
<protein>
    <submittedName>
        <fullName evidence="1">Hypothetical phage protein</fullName>
    </submittedName>
</protein>
<proteinExistence type="predicted"/>